<gene>
    <name evidence="1" type="ORF">RO3G_05300</name>
</gene>
<reference evidence="1 2" key="1">
    <citation type="journal article" date="2009" name="PLoS Genet.">
        <title>Genomic analysis of the basal lineage fungus Rhizopus oryzae reveals a whole-genome duplication.</title>
        <authorList>
            <person name="Ma L.-J."/>
            <person name="Ibrahim A.S."/>
            <person name="Skory C."/>
            <person name="Grabherr M.G."/>
            <person name="Burger G."/>
            <person name="Butler M."/>
            <person name="Elias M."/>
            <person name="Idnurm A."/>
            <person name="Lang B.F."/>
            <person name="Sone T."/>
            <person name="Abe A."/>
            <person name="Calvo S.E."/>
            <person name="Corrochano L.M."/>
            <person name="Engels R."/>
            <person name="Fu J."/>
            <person name="Hansberg W."/>
            <person name="Kim J.-M."/>
            <person name="Kodira C.D."/>
            <person name="Koehrsen M.J."/>
            <person name="Liu B."/>
            <person name="Miranda-Saavedra D."/>
            <person name="O'Leary S."/>
            <person name="Ortiz-Castellanos L."/>
            <person name="Poulter R."/>
            <person name="Rodriguez-Romero J."/>
            <person name="Ruiz-Herrera J."/>
            <person name="Shen Y.-Q."/>
            <person name="Zeng Q."/>
            <person name="Galagan J."/>
            <person name="Birren B.W."/>
            <person name="Cuomo C.A."/>
            <person name="Wickes B.L."/>
        </authorList>
    </citation>
    <scope>NUCLEOTIDE SEQUENCE [LARGE SCALE GENOMIC DNA]</scope>
    <source>
        <strain evidence="2">RA 99-880 / ATCC MYA-4621 / FGSC 9543 / NRRL 43880</strain>
    </source>
</reference>
<evidence type="ECO:0000313" key="2">
    <source>
        <dbReference type="Proteomes" id="UP000009138"/>
    </source>
</evidence>
<dbReference type="Proteomes" id="UP000009138">
    <property type="component" value="Unassembled WGS sequence"/>
</dbReference>
<dbReference type="EMBL" id="CH476734">
    <property type="protein sequence ID" value="EIE80595.1"/>
    <property type="molecule type" value="Genomic_DNA"/>
</dbReference>
<sequence length="97" mass="9575">MHPISAVVGVFEDDEGILDTAAASDSTFGDSTIAGVDDVDSLILISSGVNCSLVASEGVSLFSSCLSIVGSIAASGGCTVSSFSIVVCSFDASTIAF</sequence>
<organism evidence="1 2">
    <name type="scientific">Rhizopus delemar (strain RA 99-880 / ATCC MYA-4621 / FGSC 9543 / NRRL 43880)</name>
    <name type="common">Mucormycosis agent</name>
    <name type="synonym">Rhizopus arrhizus var. delemar</name>
    <dbReference type="NCBI Taxonomy" id="246409"/>
    <lineage>
        <taxon>Eukaryota</taxon>
        <taxon>Fungi</taxon>
        <taxon>Fungi incertae sedis</taxon>
        <taxon>Mucoromycota</taxon>
        <taxon>Mucoromycotina</taxon>
        <taxon>Mucoromycetes</taxon>
        <taxon>Mucorales</taxon>
        <taxon>Mucorineae</taxon>
        <taxon>Rhizopodaceae</taxon>
        <taxon>Rhizopus</taxon>
    </lineage>
</organism>
<accession>I1BWL5</accession>
<dbReference type="GeneID" id="93612271"/>
<dbReference type="AlphaFoldDB" id="I1BWL5"/>
<evidence type="ECO:0000313" key="1">
    <source>
        <dbReference type="EMBL" id="EIE80595.1"/>
    </source>
</evidence>
<dbReference type="InParanoid" id="I1BWL5"/>
<dbReference type="RefSeq" id="XP_067515991.1">
    <property type="nucleotide sequence ID" value="XM_067659890.1"/>
</dbReference>
<protein>
    <submittedName>
        <fullName evidence="1">Uncharacterized protein</fullName>
    </submittedName>
</protein>
<name>I1BWL5_RHIO9</name>
<keyword evidence="2" id="KW-1185">Reference proteome</keyword>
<proteinExistence type="predicted"/>
<dbReference type="VEuPathDB" id="FungiDB:RO3G_05300"/>